<dbReference type="AlphaFoldDB" id="A0A2L0UH66"/>
<proteinExistence type="predicted"/>
<dbReference type="SMART" id="SM00421">
    <property type="entry name" value="HTH_LUXR"/>
    <property type="match status" value="1"/>
</dbReference>
<sequence length="879" mass="94164">MTVVDGRWPFAGRDTDVARIRAVLGEDPARGVVLVGPSGIGKTMIAQQVVGGLARNVDTIYLRGSAAHATTPYGALNVLLAELDEDTARNPLLVLSALQRMFEEHPAHRRTLMHIDGVEEIDELSATVIAHLARVGAVRLLVTCEDLLRAPAELFDLWKDEFLERFDIQPLTLDDATGMLTTALGAPVSRSAAQELWASSGGNPKYLQIATKTDVASGHLLQCDGVWVSRDVPRPDSGRSLTDWAAANLAALPAEDRVIVEVLAAAGRVPLTVLLSAVSATSLDALQSDGVVTLDREGVPLARLTHEVFADVVRAQLLSAGGRAALRSVSTLRNDPGMPVQARLALAAWALEEGDSFDAAELVVLARLANDAGIDGAAERFLDALPPSQVDCTALLERTRQLSMDGCVAEALVTVENALASGLSEAAPLEDWVDARLLAARLRARTNGREKDSGELLDAVAARLAAEPASEATADLTGKAEMARMQVHVFEGELDRVCASAPAVLAGGGDSTRWSTGIRSLLSFARAVMGSQEQAVAAARNVDARAASAPSAPFERELTSTHLYTVLLLAGYWTECLDRAGADGDLPPVLPAGGSRSEFAEGVLLAYLGRSSEALEKLLPAISQFRTRDRHGFLPLAEAAAAYAQVLENAPDAAEDHLRAIDLSGQRYPWHLREAVQYFRLLAEAWLGIPDVVATEFLEHALVLGSRGYHGVELFFLNQAVQLGQHEAADLLATSAAAADGPYARLSRDFAQGLVAQDPGGLKELARRALDSGNYNLAGDIAALSIEHLTETDDPMIRVHAEQILRKTSTPARRHVRRRVLSERERAIARMVAQGVPNKEIAQQEHISPRTVEGHVHQVMSKLGLSTRKQLALIFGQQQ</sequence>
<dbReference type="PRINTS" id="PR00038">
    <property type="entry name" value="HTHLUXR"/>
</dbReference>
<dbReference type="Proteomes" id="UP000239187">
    <property type="component" value="Chromosome"/>
</dbReference>
<dbReference type="CDD" id="cd06170">
    <property type="entry name" value="LuxR_C_like"/>
    <property type="match status" value="1"/>
</dbReference>
<name>A0A2L0UH66_9MICC</name>
<evidence type="ECO:0000313" key="5">
    <source>
        <dbReference type="EMBL" id="AUZ88572.1"/>
    </source>
</evidence>
<dbReference type="Pfam" id="PF00196">
    <property type="entry name" value="GerE"/>
    <property type="match status" value="1"/>
</dbReference>
<dbReference type="SUPFAM" id="SSF46894">
    <property type="entry name" value="C-terminal effector domain of the bipartite response regulators"/>
    <property type="match status" value="1"/>
</dbReference>
<evidence type="ECO:0000256" key="3">
    <source>
        <dbReference type="ARBA" id="ARBA00023163"/>
    </source>
</evidence>
<dbReference type="EMBL" id="CP024915">
    <property type="protein sequence ID" value="AUZ88572.1"/>
    <property type="molecule type" value="Genomic_DNA"/>
</dbReference>
<keyword evidence="3" id="KW-0804">Transcription</keyword>
<accession>A0A2L0UH66</accession>
<dbReference type="InterPro" id="IPR016032">
    <property type="entry name" value="Sig_transdc_resp-reg_C-effctor"/>
</dbReference>
<keyword evidence="2" id="KW-0238">DNA-binding</keyword>
<dbReference type="PANTHER" id="PTHR44688:SF16">
    <property type="entry name" value="DNA-BINDING TRANSCRIPTIONAL ACTIVATOR DEVR_DOSR"/>
    <property type="match status" value="1"/>
</dbReference>
<protein>
    <recommendedName>
        <fullName evidence="4">HTH luxR-type domain-containing protein</fullName>
    </recommendedName>
</protein>
<dbReference type="PROSITE" id="PS50043">
    <property type="entry name" value="HTH_LUXR_2"/>
    <property type="match status" value="1"/>
</dbReference>
<keyword evidence="1" id="KW-0805">Transcription regulation</keyword>
<dbReference type="PANTHER" id="PTHR44688">
    <property type="entry name" value="DNA-BINDING TRANSCRIPTIONAL ACTIVATOR DEVR_DOSR"/>
    <property type="match status" value="1"/>
</dbReference>
<feature type="domain" description="HTH luxR-type" evidence="4">
    <location>
        <begin position="814"/>
        <end position="879"/>
    </location>
</feature>
<gene>
    <name evidence="5" type="ORF">CVO76_13685</name>
</gene>
<dbReference type="GO" id="GO:0006355">
    <property type="term" value="P:regulation of DNA-templated transcription"/>
    <property type="evidence" value="ECO:0007669"/>
    <property type="project" value="InterPro"/>
</dbReference>
<dbReference type="InterPro" id="IPR027417">
    <property type="entry name" value="P-loop_NTPase"/>
</dbReference>
<dbReference type="Pfam" id="PF13191">
    <property type="entry name" value="AAA_16"/>
    <property type="match status" value="1"/>
</dbReference>
<evidence type="ECO:0000256" key="2">
    <source>
        <dbReference type="ARBA" id="ARBA00023125"/>
    </source>
</evidence>
<dbReference type="InterPro" id="IPR000792">
    <property type="entry name" value="Tscrpt_reg_LuxR_C"/>
</dbReference>
<evidence type="ECO:0000259" key="4">
    <source>
        <dbReference type="PROSITE" id="PS50043"/>
    </source>
</evidence>
<dbReference type="Gene3D" id="3.40.50.300">
    <property type="entry name" value="P-loop containing nucleotide triphosphate hydrolases"/>
    <property type="match status" value="1"/>
</dbReference>
<dbReference type="InterPro" id="IPR036388">
    <property type="entry name" value="WH-like_DNA-bd_sf"/>
</dbReference>
<dbReference type="Gene3D" id="1.10.10.10">
    <property type="entry name" value="Winged helix-like DNA-binding domain superfamily/Winged helix DNA-binding domain"/>
    <property type="match status" value="1"/>
</dbReference>
<evidence type="ECO:0000313" key="6">
    <source>
        <dbReference type="Proteomes" id="UP000239187"/>
    </source>
</evidence>
<dbReference type="RefSeq" id="WP_208739700.1">
    <property type="nucleotide sequence ID" value="NZ_CP024915.1"/>
</dbReference>
<dbReference type="InterPro" id="IPR041664">
    <property type="entry name" value="AAA_16"/>
</dbReference>
<dbReference type="CDD" id="cd00009">
    <property type="entry name" value="AAA"/>
    <property type="match status" value="1"/>
</dbReference>
<organism evidence="5 6">
    <name type="scientific">Arthrobacter agilis</name>
    <dbReference type="NCBI Taxonomy" id="37921"/>
    <lineage>
        <taxon>Bacteria</taxon>
        <taxon>Bacillati</taxon>
        <taxon>Actinomycetota</taxon>
        <taxon>Actinomycetes</taxon>
        <taxon>Micrococcales</taxon>
        <taxon>Micrococcaceae</taxon>
        <taxon>Arthrobacter</taxon>
    </lineage>
</organism>
<dbReference type="GO" id="GO:0003677">
    <property type="term" value="F:DNA binding"/>
    <property type="evidence" value="ECO:0007669"/>
    <property type="project" value="UniProtKB-KW"/>
</dbReference>
<dbReference type="SUPFAM" id="SSF52540">
    <property type="entry name" value="P-loop containing nucleoside triphosphate hydrolases"/>
    <property type="match status" value="1"/>
</dbReference>
<reference evidence="5 6" key="1">
    <citation type="submission" date="2017-11" db="EMBL/GenBank/DDBJ databases">
        <title>Draft genome of Arthrobacter agilis strain UMCV2, a plant growth-promoting rhizobacterium and biocontrol capacity of phytopathogenic fungi.</title>
        <authorList>
            <person name="Martinez-Camara R."/>
            <person name="Santoyo G."/>
            <person name="Moreno-Hagelsieb G."/>
            <person name="Valencia-Cantero E."/>
        </authorList>
    </citation>
    <scope>NUCLEOTIDE SEQUENCE [LARGE SCALE GENOMIC DNA]</scope>
    <source>
        <strain evidence="5 6">UMCV2</strain>
    </source>
</reference>
<evidence type="ECO:0000256" key="1">
    <source>
        <dbReference type="ARBA" id="ARBA00023015"/>
    </source>
</evidence>